<accession>A0ABN9BYH0</accession>
<organism evidence="1 2">
    <name type="scientific">Staurois parvus</name>
    <dbReference type="NCBI Taxonomy" id="386267"/>
    <lineage>
        <taxon>Eukaryota</taxon>
        <taxon>Metazoa</taxon>
        <taxon>Chordata</taxon>
        <taxon>Craniata</taxon>
        <taxon>Vertebrata</taxon>
        <taxon>Euteleostomi</taxon>
        <taxon>Amphibia</taxon>
        <taxon>Batrachia</taxon>
        <taxon>Anura</taxon>
        <taxon>Neobatrachia</taxon>
        <taxon>Ranoidea</taxon>
        <taxon>Ranidae</taxon>
        <taxon>Staurois</taxon>
    </lineage>
</organism>
<sequence>HFWSSIIVLCFLKQPHYLCPEQPVFVVRSCLWVFFCIPNDSFGSYGCNLSWST</sequence>
<evidence type="ECO:0000313" key="1">
    <source>
        <dbReference type="EMBL" id="CAI9552776.1"/>
    </source>
</evidence>
<name>A0ABN9BYH0_9NEOB</name>
<feature type="non-terminal residue" evidence="1">
    <location>
        <position position="1"/>
    </location>
</feature>
<reference evidence="1" key="1">
    <citation type="submission" date="2023-05" db="EMBL/GenBank/DDBJ databases">
        <authorList>
            <person name="Stuckert A."/>
        </authorList>
    </citation>
    <scope>NUCLEOTIDE SEQUENCE</scope>
</reference>
<evidence type="ECO:0000313" key="2">
    <source>
        <dbReference type="Proteomes" id="UP001162483"/>
    </source>
</evidence>
<keyword evidence="2" id="KW-1185">Reference proteome</keyword>
<proteinExistence type="predicted"/>
<gene>
    <name evidence="1" type="ORF">SPARVUS_LOCUS3940395</name>
</gene>
<dbReference type="Proteomes" id="UP001162483">
    <property type="component" value="Unassembled WGS sequence"/>
</dbReference>
<comment type="caution">
    <text evidence="1">The sequence shown here is derived from an EMBL/GenBank/DDBJ whole genome shotgun (WGS) entry which is preliminary data.</text>
</comment>
<protein>
    <submittedName>
        <fullName evidence="1">Uncharacterized protein</fullName>
    </submittedName>
</protein>
<dbReference type="EMBL" id="CATNWA010006758">
    <property type="protein sequence ID" value="CAI9552776.1"/>
    <property type="molecule type" value="Genomic_DNA"/>
</dbReference>